<keyword evidence="2" id="KW-1185">Reference proteome</keyword>
<gene>
    <name evidence="1" type="ORF">DPMN_169576</name>
</gene>
<protein>
    <submittedName>
        <fullName evidence="1">Uncharacterized protein</fullName>
    </submittedName>
</protein>
<reference evidence="1" key="1">
    <citation type="journal article" date="2019" name="bioRxiv">
        <title>The Genome of the Zebra Mussel, Dreissena polymorpha: A Resource for Invasive Species Research.</title>
        <authorList>
            <person name="McCartney M.A."/>
            <person name="Auch B."/>
            <person name="Kono T."/>
            <person name="Mallez S."/>
            <person name="Zhang Y."/>
            <person name="Obille A."/>
            <person name="Becker A."/>
            <person name="Abrahante J.E."/>
            <person name="Garbe J."/>
            <person name="Badalamenti J.P."/>
            <person name="Herman A."/>
            <person name="Mangelson H."/>
            <person name="Liachko I."/>
            <person name="Sullivan S."/>
            <person name="Sone E.D."/>
            <person name="Koren S."/>
            <person name="Silverstein K.A.T."/>
            <person name="Beckman K.B."/>
            <person name="Gohl D.M."/>
        </authorList>
    </citation>
    <scope>NUCLEOTIDE SEQUENCE</scope>
    <source>
        <strain evidence="1">Duluth1</strain>
        <tissue evidence="1">Whole animal</tissue>
    </source>
</reference>
<reference evidence="1" key="2">
    <citation type="submission" date="2020-11" db="EMBL/GenBank/DDBJ databases">
        <authorList>
            <person name="McCartney M.A."/>
            <person name="Auch B."/>
            <person name="Kono T."/>
            <person name="Mallez S."/>
            <person name="Becker A."/>
            <person name="Gohl D.M."/>
            <person name="Silverstein K.A.T."/>
            <person name="Koren S."/>
            <person name="Bechman K.B."/>
            <person name="Herman A."/>
            <person name="Abrahante J.E."/>
            <person name="Garbe J."/>
        </authorList>
    </citation>
    <scope>NUCLEOTIDE SEQUENCE</scope>
    <source>
        <strain evidence="1">Duluth1</strain>
        <tissue evidence="1">Whole animal</tissue>
    </source>
</reference>
<organism evidence="1 2">
    <name type="scientific">Dreissena polymorpha</name>
    <name type="common">Zebra mussel</name>
    <name type="synonym">Mytilus polymorpha</name>
    <dbReference type="NCBI Taxonomy" id="45954"/>
    <lineage>
        <taxon>Eukaryota</taxon>
        <taxon>Metazoa</taxon>
        <taxon>Spiralia</taxon>
        <taxon>Lophotrochozoa</taxon>
        <taxon>Mollusca</taxon>
        <taxon>Bivalvia</taxon>
        <taxon>Autobranchia</taxon>
        <taxon>Heteroconchia</taxon>
        <taxon>Euheterodonta</taxon>
        <taxon>Imparidentia</taxon>
        <taxon>Neoheterodontei</taxon>
        <taxon>Myida</taxon>
        <taxon>Dreissenoidea</taxon>
        <taxon>Dreissenidae</taxon>
        <taxon>Dreissena</taxon>
    </lineage>
</organism>
<comment type="caution">
    <text evidence="1">The sequence shown here is derived from an EMBL/GenBank/DDBJ whole genome shotgun (WGS) entry which is preliminary data.</text>
</comment>
<dbReference type="EMBL" id="JAIWYP010000009">
    <property type="protein sequence ID" value="KAH3768364.1"/>
    <property type="molecule type" value="Genomic_DNA"/>
</dbReference>
<dbReference type="AlphaFoldDB" id="A0A9D4ICD5"/>
<sequence length="53" mass="5661">MARFFQGLSDKEAGKHVSLQLPTSIGDAMNHITMHSYVLAACASVPRDGSKGK</sequence>
<dbReference type="Proteomes" id="UP000828390">
    <property type="component" value="Unassembled WGS sequence"/>
</dbReference>
<evidence type="ECO:0000313" key="1">
    <source>
        <dbReference type="EMBL" id="KAH3768364.1"/>
    </source>
</evidence>
<name>A0A9D4ICD5_DREPO</name>
<evidence type="ECO:0000313" key="2">
    <source>
        <dbReference type="Proteomes" id="UP000828390"/>
    </source>
</evidence>
<proteinExistence type="predicted"/>
<accession>A0A9D4ICD5</accession>